<accession>A0A2Z6RAK4</accession>
<dbReference type="EMBL" id="BEXD01002780">
    <property type="protein sequence ID" value="GBB99385.1"/>
    <property type="molecule type" value="Genomic_DNA"/>
</dbReference>
<organism evidence="4 5">
    <name type="scientific">Rhizophagus clarus</name>
    <dbReference type="NCBI Taxonomy" id="94130"/>
    <lineage>
        <taxon>Eukaryota</taxon>
        <taxon>Fungi</taxon>
        <taxon>Fungi incertae sedis</taxon>
        <taxon>Mucoromycota</taxon>
        <taxon>Glomeromycotina</taxon>
        <taxon>Glomeromycetes</taxon>
        <taxon>Glomerales</taxon>
        <taxon>Glomeraceae</taxon>
        <taxon>Rhizophagus</taxon>
    </lineage>
</organism>
<evidence type="ECO:0000313" key="5">
    <source>
        <dbReference type="Proteomes" id="UP000247702"/>
    </source>
</evidence>
<name>A0A2Z6RAK4_9GLOM</name>
<evidence type="ECO:0000313" key="4">
    <source>
        <dbReference type="EMBL" id="GBB99385.1"/>
    </source>
</evidence>
<keyword evidence="5" id="KW-1185">Reference proteome</keyword>
<dbReference type="Gene3D" id="2.80.10.50">
    <property type="match status" value="2"/>
</dbReference>
<keyword evidence="1" id="KW-0732">Signal</keyword>
<dbReference type="PANTHER" id="PTHR46809">
    <property type="entry name" value="STROMAL CELL-DERIVED FACTOR 2-LIKE PROTEIN"/>
    <property type="match status" value="1"/>
</dbReference>
<dbReference type="PANTHER" id="PTHR46809:SF2">
    <property type="entry name" value="GH21273P"/>
    <property type="match status" value="1"/>
</dbReference>
<dbReference type="AlphaFoldDB" id="A0A2Z6RAK4"/>
<dbReference type="SMART" id="SM00472">
    <property type="entry name" value="MIR"/>
    <property type="match status" value="2"/>
</dbReference>
<gene>
    <name evidence="4" type="ORF">RclHR1_03500010</name>
</gene>
<evidence type="ECO:0000259" key="3">
    <source>
        <dbReference type="PROSITE" id="PS50919"/>
    </source>
</evidence>
<feature type="domain" description="MIR" evidence="3">
    <location>
        <begin position="115"/>
        <end position="169"/>
    </location>
</feature>
<dbReference type="InterPro" id="IPR016093">
    <property type="entry name" value="MIR_motif"/>
</dbReference>
<evidence type="ECO:0000256" key="2">
    <source>
        <dbReference type="ARBA" id="ARBA00022737"/>
    </source>
</evidence>
<sequence length="293" mass="33975">MIHPSINVSKASTFDEIMNILKSDTIFTLFKYSVKKKLQKLEFDPQNEDHIQFISIFRKYCYEAEINDVEEQKNLLLKKFSKNSFQYYFINNNFKKIKSLNDLVTYFNRSLLEERKLIHSGSCVTLKHVATEKYLTSCNISYKTGSGRSIVFTSQTLSNPNSLWIIKSLDDSNEKNESNLIICGKSKVYLINKGTDEGMVISENYKSPSTGNWEVGCVGTHYKYLMQSDSISNDGTYIRSKEIINIYDAESNFILRSHEYPFTIDDETYQEVVGHEGRIDGNDKWCIELFEDE</sequence>
<evidence type="ECO:0000256" key="1">
    <source>
        <dbReference type="ARBA" id="ARBA00022729"/>
    </source>
</evidence>
<dbReference type="InterPro" id="IPR036300">
    <property type="entry name" value="MIR_dom_sf"/>
</dbReference>
<dbReference type="Proteomes" id="UP000247702">
    <property type="component" value="Unassembled WGS sequence"/>
</dbReference>
<dbReference type="PROSITE" id="PS50919">
    <property type="entry name" value="MIR"/>
    <property type="match status" value="2"/>
</dbReference>
<dbReference type="CDD" id="cd23263">
    <property type="entry name" value="beta-trefoil_MIR"/>
    <property type="match status" value="1"/>
</dbReference>
<protein>
    <recommendedName>
        <fullName evidence="3">MIR domain-containing protein</fullName>
    </recommendedName>
</protein>
<feature type="domain" description="MIR" evidence="3">
    <location>
        <begin position="235"/>
        <end position="290"/>
    </location>
</feature>
<comment type="caution">
    <text evidence="4">The sequence shown here is derived from an EMBL/GenBank/DDBJ whole genome shotgun (WGS) entry which is preliminary data.</text>
</comment>
<reference evidence="4 5" key="1">
    <citation type="submission" date="2017-11" db="EMBL/GenBank/DDBJ databases">
        <title>The genome of Rhizophagus clarus HR1 reveals common genetic basis of auxotrophy among arbuscular mycorrhizal fungi.</title>
        <authorList>
            <person name="Kobayashi Y."/>
        </authorList>
    </citation>
    <scope>NUCLEOTIDE SEQUENCE [LARGE SCALE GENOMIC DNA]</scope>
    <source>
        <strain evidence="4 5">HR1</strain>
    </source>
</reference>
<dbReference type="SUPFAM" id="SSF82109">
    <property type="entry name" value="MIR domain"/>
    <property type="match status" value="1"/>
</dbReference>
<proteinExistence type="predicted"/>
<keyword evidence="2" id="KW-0677">Repeat</keyword>